<gene>
    <name evidence="1" type="ORF">CDL12_22787</name>
</gene>
<name>A0A2G9GHC4_9LAMI</name>
<protein>
    <submittedName>
        <fullName evidence="1">Uncharacterized protein</fullName>
    </submittedName>
</protein>
<dbReference type="EMBL" id="NKXS01005049">
    <property type="protein sequence ID" value="PIN04679.1"/>
    <property type="molecule type" value="Genomic_DNA"/>
</dbReference>
<sequence>MGYYNSKIIRICISVFFILSLITSFACSTTTPLLDKFQTINAKETAPVNLLNEKGFKLKRKRMKKLDHSRTFSAMLPKGYVPPSGSSPCHNLYPNSVTFFCDLPAQVREKP</sequence>
<organism evidence="1 2">
    <name type="scientific">Handroanthus impetiginosus</name>
    <dbReference type="NCBI Taxonomy" id="429701"/>
    <lineage>
        <taxon>Eukaryota</taxon>
        <taxon>Viridiplantae</taxon>
        <taxon>Streptophyta</taxon>
        <taxon>Embryophyta</taxon>
        <taxon>Tracheophyta</taxon>
        <taxon>Spermatophyta</taxon>
        <taxon>Magnoliopsida</taxon>
        <taxon>eudicotyledons</taxon>
        <taxon>Gunneridae</taxon>
        <taxon>Pentapetalae</taxon>
        <taxon>asterids</taxon>
        <taxon>lamiids</taxon>
        <taxon>Lamiales</taxon>
        <taxon>Bignoniaceae</taxon>
        <taxon>Crescentiina</taxon>
        <taxon>Tabebuia alliance</taxon>
        <taxon>Handroanthus</taxon>
    </lineage>
</organism>
<accession>A0A2G9GHC4</accession>
<dbReference type="AlphaFoldDB" id="A0A2G9GHC4"/>
<proteinExistence type="predicted"/>
<reference evidence="2" key="1">
    <citation type="journal article" date="2018" name="Gigascience">
        <title>Genome assembly of the Pink Ipe (Handroanthus impetiginosus, Bignoniaceae), a highly valued, ecologically keystone Neotropical timber forest tree.</title>
        <authorList>
            <person name="Silva-Junior O.B."/>
            <person name="Grattapaglia D."/>
            <person name="Novaes E."/>
            <person name="Collevatti R.G."/>
        </authorList>
    </citation>
    <scope>NUCLEOTIDE SEQUENCE [LARGE SCALE GENOMIC DNA]</scope>
    <source>
        <strain evidence="2">cv. UFG-1</strain>
    </source>
</reference>
<dbReference type="PROSITE" id="PS51257">
    <property type="entry name" value="PROKAR_LIPOPROTEIN"/>
    <property type="match status" value="1"/>
</dbReference>
<evidence type="ECO:0000313" key="2">
    <source>
        <dbReference type="Proteomes" id="UP000231279"/>
    </source>
</evidence>
<comment type="caution">
    <text evidence="1">The sequence shown here is derived from an EMBL/GenBank/DDBJ whole genome shotgun (WGS) entry which is preliminary data.</text>
</comment>
<dbReference type="OrthoDB" id="1914101at2759"/>
<dbReference type="Proteomes" id="UP000231279">
    <property type="component" value="Unassembled WGS sequence"/>
</dbReference>
<keyword evidence="2" id="KW-1185">Reference proteome</keyword>
<evidence type="ECO:0000313" key="1">
    <source>
        <dbReference type="EMBL" id="PIN04679.1"/>
    </source>
</evidence>